<dbReference type="InterPro" id="IPR017439">
    <property type="entry name" value="Amidohydrolase"/>
</dbReference>
<dbReference type="PIRSF" id="PIRSF005962">
    <property type="entry name" value="Pept_M20D_amidohydro"/>
    <property type="match status" value="1"/>
</dbReference>
<dbReference type="EMBL" id="FP929056">
    <property type="protein sequence ID" value="CBL27911.1"/>
    <property type="molecule type" value="Genomic_DNA"/>
</dbReference>
<dbReference type="PANTHER" id="PTHR30575">
    <property type="entry name" value="PEPTIDASE M20"/>
    <property type="match status" value="1"/>
</dbReference>
<evidence type="ECO:0000313" key="4">
    <source>
        <dbReference type="Proteomes" id="UP000008957"/>
    </source>
</evidence>
<feature type="binding site" evidence="1">
    <location>
        <position position="398"/>
    </location>
    <ligand>
        <name>Mn(2+)</name>
        <dbReference type="ChEBI" id="CHEBI:29035"/>
        <label>2</label>
    </ligand>
</feature>
<dbReference type="InterPro" id="IPR052030">
    <property type="entry name" value="Peptidase_M20/M20A_hydrolases"/>
</dbReference>
<reference evidence="3 4" key="2">
    <citation type="submission" date="2010-03" db="EMBL/GenBank/DDBJ databases">
        <authorList>
            <person name="Pajon A."/>
        </authorList>
    </citation>
    <scope>NUCLEOTIDE SEQUENCE [LARGE SCALE GENOMIC DNA]</scope>
    <source>
        <strain evidence="3 4">SGP1</strain>
    </source>
</reference>
<feature type="binding site" evidence="1">
    <location>
        <position position="202"/>
    </location>
    <ligand>
        <name>Mn(2+)</name>
        <dbReference type="ChEBI" id="CHEBI:29035"/>
        <label>2</label>
    </ligand>
</feature>
<dbReference type="InterPro" id="IPR036264">
    <property type="entry name" value="Bact_exopeptidase_dim_dom"/>
</dbReference>
<evidence type="ECO:0000259" key="2">
    <source>
        <dbReference type="Pfam" id="PF07687"/>
    </source>
</evidence>
<dbReference type="GO" id="GO:0046657">
    <property type="term" value="P:folic acid catabolic process"/>
    <property type="evidence" value="ECO:0007669"/>
    <property type="project" value="TreeGrafter"/>
</dbReference>
<dbReference type="AlphaFoldDB" id="A0AB94IW27"/>
<dbReference type="GO" id="GO:0071713">
    <property type="term" value="F:para-aminobenzoyl-glutamate hydrolase activity"/>
    <property type="evidence" value="ECO:0007669"/>
    <property type="project" value="TreeGrafter"/>
</dbReference>
<dbReference type="GO" id="GO:0005737">
    <property type="term" value="C:cytoplasm"/>
    <property type="evidence" value="ECO:0007669"/>
    <property type="project" value="TreeGrafter"/>
</dbReference>
<dbReference type="NCBIfam" id="TIGR01891">
    <property type="entry name" value="amidohydrolases"/>
    <property type="match status" value="1"/>
</dbReference>
<keyword evidence="1" id="KW-0479">Metal-binding</keyword>
<dbReference type="RefSeq" id="WP_015556058.1">
    <property type="nucleotide sequence ID" value="NC_021038.1"/>
</dbReference>
<gene>
    <name evidence="3" type="ORF">SY1_04910</name>
</gene>
<feature type="binding site" evidence="1">
    <location>
        <position position="144"/>
    </location>
    <ligand>
        <name>Mn(2+)</name>
        <dbReference type="ChEBI" id="CHEBI:29035"/>
        <label>2</label>
    </ligand>
</feature>
<name>A0AB94IW27_9BACT</name>
<accession>A0AB94IW27</accession>
<reference evidence="4" key="1">
    <citation type="submission" date="2010-03" db="EMBL/GenBank/DDBJ databases">
        <title>The genome sequence of Synergistetes sp. SGP1.</title>
        <authorList>
            <consortium name="metaHIT consortium -- http://www.metahit.eu/"/>
            <person name="Pajon A."/>
            <person name="Turner K."/>
            <person name="Parkhill J."/>
            <person name="Wade W."/>
            <person name="Vartoukian S."/>
        </authorList>
    </citation>
    <scope>NUCLEOTIDE SEQUENCE [LARGE SCALE GENOMIC DNA]</scope>
    <source>
        <strain evidence="4">SGP1</strain>
    </source>
</reference>
<dbReference type="SUPFAM" id="SSF55031">
    <property type="entry name" value="Bacterial exopeptidase dimerisation domain"/>
    <property type="match status" value="1"/>
</dbReference>
<dbReference type="Proteomes" id="UP000008957">
    <property type="component" value="Chromosome"/>
</dbReference>
<dbReference type="Pfam" id="PF07687">
    <property type="entry name" value="M20_dimer"/>
    <property type="match status" value="1"/>
</dbReference>
<organism evidence="3 4">
    <name type="scientific">Fretibacterium fastidiosum</name>
    <dbReference type="NCBI Taxonomy" id="651822"/>
    <lineage>
        <taxon>Bacteria</taxon>
        <taxon>Thermotogati</taxon>
        <taxon>Synergistota</taxon>
        <taxon>Synergistia</taxon>
        <taxon>Synergistales</taxon>
        <taxon>Aminobacteriaceae</taxon>
        <taxon>Fretibacterium</taxon>
    </lineage>
</organism>
<evidence type="ECO:0000313" key="3">
    <source>
        <dbReference type="EMBL" id="CBL27911.1"/>
    </source>
</evidence>
<dbReference type="Gene3D" id="3.40.630.10">
    <property type="entry name" value="Zn peptidases"/>
    <property type="match status" value="2"/>
</dbReference>
<protein>
    <submittedName>
        <fullName evidence="3">Amidohydrolase</fullName>
    </submittedName>
</protein>
<dbReference type="PANTHER" id="PTHR30575:SF3">
    <property type="entry name" value="PEPTIDASE M20 DIMERISATION DOMAIN-CONTAINING PROTEIN"/>
    <property type="match status" value="1"/>
</dbReference>
<dbReference type="GO" id="GO:0016805">
    <property type="term" value="F:dipeptidase activity"/>
    <property type="evidence" value="ECO:0007669"/>
    <property type="project" value="TreeGrafter"/>
</dbReference>
<keyword evidence="1" id="KW-0464">Manganese</keyword>
<keyword evidence="4" id="KW-1185">Reference proteome</keyword>
<dbReference type="InterPro" id="IPR011650">
    <property type="entry name" value="Peptidase_M20_dimer"/>
</dbReference>
<dbReference type="KEGG" id="sbr:SY1_04910"/>
<sequence length="426" mass="45736">MDLKELERRMIETRRDLHRFPEPAWTEFRTSALVAARLEGLGYALKMGSEVIDAGSVMGRPSEEEIDREIARAVEQGGDRERIERMGRYTGVTADLDTGRPGPTLAFRFDMDCVDVGEDMSPDHRPAKEGFASVNPCRMHACGHDAHTAIGLGVAELLTEMKGRLCGRVRLIFQPGEEGCRGAYAMMKKGVVDDVDFFLAMHIGGGVPTGTFGLNSLGYLATTKLDARFTGVPAHAAGAPHMGRNALLAAAAAALGLHSIAPHRDGAMRLNVGVLQAGTGRNVVPAEALMKVETRGETQEVADYVYGRAEEVLKGAAEMYGVRVELSKAGEGTTARGDEELVRRVGAALRASGIFRSVLDTVRAGGSEDATWFMRRVQERGGEAAYMALGADIAAPHHNGRFDVDERGMILGARAMAAIAESLLSQ</sequence>
<feature type="binding site" evidence="1">
    <location>
        <position position="142"/>
    </location>
    <ligand>
        <name>Mn(2+)</name>
        <dbReference type="ChEBI" id="CHEBI:29035"/>
        <label>2</label>
    </ligand>
</feature>
<proteinExistence type="predicted"/>
<feature type="domain" description="Peptidase M20 dimerisation" evidence="2">
    <location>
        <begin position="228"/>
        <end position="316"/>
    </location>
</feature>
<dbReference type="Pfam" id="PF01546">
    <property type="entry name" value="Peptidase_M20"/>
    <property type="match status" value="1"/>
</dbReference>
<dbReference type="GO" id="GO:0046872">
    <property type="term" value="F:metal ion binding"/>
    <property type="evidence" value="ECO:0007669"/>
    <property type="project" value="UniProtKB-KW"/>
</dbReference>
<dbReference type="InterPro" id="IPR002933">
    <property type="entry name" value="Peptidase_M20"/>
</dbReference>
<dbReference type="SUPFAM" id="SSF53187">
    <property type="entry name" value="Zn-dependent exopeptidases"/>
    <property type="match status" value="1"/>
</dbReference>
<evidence type="ECO:0000256" key="1">
    <source>
        <dbReference type="PIRSR" id="PIRSR005962-1"/>
    </source>
</evidence>
<comment type="cofactor">
    <cofactor evidence="1">
        <name>Mn(2+)</name>
        <dbReference type="ChEBI" id="CHEBI:29035"/>
    </cofactor>
    <text evidence="1">The Mn(2+) ion enhances activity.</text>
</comment>
<feature type="binding site" evidence="1">
    <location>
        <position position="178"/>
    </location>
    <ligand>
        <name>Mn(2+)</name>
        <dbReference type="ChEBI" id="CHEBI:29035"/>
        <label>2</label>
    </ligand>
</feature>